<dbReference type="EMBL" id="JANHOG010000817">
    <property type="protein sequence ID" value="KAJ3551325.1"/>
    <property type="molecule type" value="Genomic_DNA"/>
</dbReference>
<dbReference type="Proteomes" id="UP001148662">
    <property type="component" value="Unassembled WGS sequence"/>
</dbReference>
<evidence type="ECO:0000313" key="1">
    <source>
        <dbReference type="EMBL" id="KAJ3551325.1"/>
    </source>
</evidence>
<comment type="caution">
    <text evidence="1">The sequence shown here is derived from an EMBL/GenBank/DDBJ whole genome shotgun (WGS) entry which is preliminary data.</text>
</comment>
<name>A0ACC1T209_9APHY</name>
<keyword evidence="2" id="KW-1185">Reference proteome</keyword>
<organism evidence="1 2">
    <name type="scientific">Phlebia brevispora</name>
    <dbReference type="NCBI Taxonomy" id="194682"/>
    <lineage>
        <taxon>Eukaryota</taxon>
        <taxon>Fungi</taxon>
        <taxon>Dikarya</taxon>
        <taxon>Basidiomycota</taxon>
        <taxon>Agaricomycotina</taxon>
        <taxon>Agaricomycetes</taxon>
        <taxon>Polyporales</taxon>
        <taxon>Meruliaceae</taxon>
        <taxon>Phlebia</taxon>
    </lineage>
</organism>
<evidence type="ECO:0000313" key="2">
    <source>
        <dbReference type="Proteomes" id="UP001148662"/>
    </source>
</evidence>
<accession>A0ACC1T209</accession>
<sequence>MSTKASINSAHQPGHTSLVFSRDGSRIYTGGSDALVRIWRTDLGTDQEPDIALDACEAVTSVAAGNDCWLSGSADSEVRRYGKGKPDLEGLVTSFPGVSVYCVAVDPKGSRVAASSEEPIIKVVDLQNTSNVSLLKGHTKAVRRVTWHPSGSLLTSCGADGKIIVWDLSGKEPTQVQTIDGVIPAVADTESPEFLHDCSAMWHTSGQYFFVATRAHEIVTISRSDWRKIYTYSDEASSGAITAMALSTNGVYLATASKSGLCIWSTQNRRMLYKFQGALSAPITQMAWSPSLSLLAWTDTDGVLTRWGDPLPPDAISPIKPIASTVAAPLPAPTRRKGTPTLFDLDADEELGASASRDIEMDLGGEGAGDDVDLDNDIDDWVVDDLGGGMRDDDEKKWAAREGVKEMVSVTKAQPAFQPGSTPMENKKRYLAYNMIGVIEVTDQDTHHVVNVEFHDRSARKGYHFTDHFKYDLAALGERGAVYACQPEGEHPAQVNYKPYGNWSSQAEWTYELPKGTRVLGVTAGGSPPTKSLRERADVDIQGNGNVVIATSDHELIFLTGGGVERYVMSMQGDFVTMVASAEWVFVVEREGSTTMDGSQNLTGRLVKFEDYCLLQKDALPVSKGQTLKWVGATEEGAPAIYDSAGVLHALPRFRIPFSATWTRILNTNTLDRREGKDESYWPVGVSGEMFMCLILKGRQEHPGFPRPLIQELQLRLPFKRIYPIGAPSEEHLARENLFLDILRDGLGDELTTDEISKKELELDKEIIQLIQSACKTDQLARAMDLAKLLHHTASFDMAIKLAGFYHLIGLQEKFEALKEDREDVDRLETAREKQCPIADCCPHPDPKAVPGLQPTTRCTTTPVLSATPAPAYRPPTRPRREVDLPSRMPDSDDFQSSAATVDWDLESSAFDMTQDGKRKRSEEPGSDTENDIKRRALEDAGLSRSAIGQPKSNPFARKAGVDNNRNPFAKGADNRNLRKSDSFFNKVAAAESEKPKRSALGKNKSKDKEKEKEKDKKVTGKQMKLQFGKRAGGERATDDSQTTATTDLEESQETEETVAATQIEEASQRPREVDDPIIDDDQPMDDGSPEPIDWPASPERGSQVLPEVSEM</sequence>
<gene>
    <name evidence="1" type="ORF">NM688_g4769</name>
</gene>
<proteinExistence type="predicted"/>
<protein>
    <submittedName>
        <fullName evidence="1">Uncharacterized protein</fullName>
    </submittedName>
</protein>
<reference evidence="1" key="1">
    <citation type="submission" date="2022-07" db="EMBL/GenBank/DDBJ databases">
        <title>Genome Sequence of Phlebia brevispora.</title>
        <authorList>
            <person name="Buettner E."/>
        </authorList>
    </citation>
    <scope>NUCLEOTIDE SEQUENCE</scope>
    <source>
        <strain evidence="1">MPL23</strain>
    </source>
</reference>